<evidence type="ECO:0000256" key="1">
    <source>
        <dbReference type="ARBA" id="ARBA00001946"/>
    </source>
</evidence>
<name>A0A1F6ME20_9BACT</name>
<evidence type="ECO:0000256" key="2">
    <source>
        <dbReference type="ARBA" id="ARBA00022649"/>
    </source>
</evidence>
<reference evidence="11 12" key="1">
    <citation type="journal article" date="2016" name="Nat. Commun.">
        <title>Thousands of microbial genomes shed light on interconnected biogeochemical processes in an aquifer system.</title>
        <authorList>
            <person name="Anantharaman K."/>
            <person name="Brown C.T."/>
            <person name="Hug L.A."/>
            <person name="Sharon I."/>
            <person name="Castelle C.J."/>
            <person name="Probst A.J."/>
            <person name="Thomas B.C."/>
            <person name="Singh A."/>
            <person name="Wilkins M.J."/>
            <person name="Karaoz U."/>
            <person name="Brodie E.L."/>
            <person name="Williams K.H."/>
            <person name="Hubbard S.S."/>
            <person name="Banfield J.F."/>
        </authorList>
    </citation>
    <scope>NUCLEOTIDE SEQUENCE [LARGE SCALE GENOMIC DNA]</scope>
</reference>
<keyword evidence="8" id="KW-0460">Magnesium</keyword>
<dbReference type="EMBL" id="MFQE01000063">
    <property type="protein sequence ID" value="OGH69778.1"/>
    <property type="molecule type" value="Genomic_DNA"/>
</dbReference>
<protein>
    <recommendedName>
        <fullName evidence="10">Polymerase nucleotidyl transferase domain-containing protein</fullName>
    </recommendedName>
</protein>
<evidence type="ECO:0000313" key="11">
    <source>
        <dbReference type="EMBL" id="OGH69778.1"/>
    </source>
</evidence>
<dbReference type="GO" id="GO:0016779">
    <property type="term" value="F:nucleotidyltransferase activity"/>
    <property type="evidence" value="ECO:0007669"/>
    <property type="project" value="UniProtKB-KW"/>
</dbReference>
<keyword evidence="5" id="KW-0479">Metal-binding</keyword>
<accession>A0A1F6ME20</accession>
<keyword evidence="3" id="KW-0808">Transferase</keyword>
<evidence type="ECO:0000256" key="6">
    <source>
        <dbReference type="ARBA" id="ARBA00022741"/>
    </source>
</evidence>
<dbReference type="InterPro" id="IPR043519">
    <property type="entry name" value="NT_sf"/>
</dbReference>
<dbReference type="AlphaFoldDB" id="A0A1F6ME20"/>
<dbReference type="PANTHER" id="PTHR33571">
    <property type="entry name" value="SSL8005 PROTEIN"/>
    <property type="match status" value="1"/>
</dbReference>
<keyword evidence="6" id="KW-0547">Nucleotide-binding</keyword>
<proteinExistence type="inferred from homology"/>
<keyword evidence="2" id="KW-1277">Toxin-antitoxin system</keyword>
<keyword evidence="7" id="KW-0067">ATP-binding</keyword>
<evidence type="ECO:0000256" key="5">
    <source>
        <dbReference type="ARBA" id="ARBA00022723"/>
    </source>
</evidence>
<comment type="similarity">
    <text evidence="9">Belongs to the MntA antitoxin family.</text>
</comment>
<dbReference type="GO" id="GO:0046872">
    <property type="term" value="F:metal ion binding"/>
    <property type="evidence" value="ECO:0007669"/>
    <property type="project" value="UniProtKB-KW"/>
</dbReference>
<evidence type="ECO:0000256" key="9">
    <source>
        <dbReference type="ARBA" id="ARBA00038276"/>
    </source>
</evidence>
<organism evidence="11 12">
    <name type="scientific">Candidatus Magasanikbacteria bacterium RIFCSPHIGHO2_02_FULL_51_14</name>
    <dbReference type="NCBI Taxonomy" id="1798683"/>
    <lineage>
        <taxon>Bacteria</taxon>
        <taxon>Candidatus Magasanikiibacteriota</taxon>
    </lineage>
</organism>
<evidence type="ECO:0000259" key="10">
    <source>
        <dbReference type="Pfam" id="PF01909"/>
    </source>
</evidence>
<dbReference type="Gene3D" id="3.30.460.10">
    <property type="entry name" value="Beta Polymerase, domain 2"/>
    <property type="match status" value="1"/>
</dbReference>
<feature type="domain" description="Polymerase nucleotidyl transferase" evidence="10">
    <location>
        <begin position="11"/>
        <end position="92"/>
    </location>
</feature>
<evidence type="ECO:0000256" key="4">
    <source>
        <dbReference type="ARBA" id="ARBA00022695"/>
    </source>
</evidence>
<gene>
    <name evidence="11" type="ORF">A3C90_02000</name>
</gene>
<dbReference type="PANTHER" id="PTHR33571:SF14">
    <property type="entry name" value="PROTEIN ADENYLYLTRANSFERASE MJ0435-RELATED"/>
    <property type="match status" value="1"/>
</dbReference>
<keyword evidence="4" id="KW-0548">Nucleotidyltransferase</keyword>
<sequence length="98" mass="11004">MKRSKQDIQRIKKILVPQLKKAGVTRASLFGSFARGDYTDTSDVDVLFEPPDMMSLLGLVRLERELSNAAGRKVDLVTFRSVSPLLKPYIEKDLAPLL</sequence>
<evidence type="ECO:0000256" key="8">
    <source>
        <dbReference type="ARBA" id="ARBA00022842"/>
    </source>
</evidence>
<evidence type="ECO:0000256" key="3">
    <source>
        <dbReference type="ARBA" id="ARBA00022679"/>
    </source>
</evidence>
<comment type="caution">
    <text evidence="11">The sequence shown here is derived from an EMBL/GenBank/DDBJ whole genome shotgun (WGS) entry which is preliminary data.</text>
</comment>
<dbReference type="GO" id="GO:0005524">
    <property type="term" value="F:ATP binding"/>
    <property type="evidence" value="ECO:0007669"/>
    <property type="project" value="UniProtKB-KW"/>
</dbReference>
<dbReference type="InterPro" id="IPR002934">
    <property type="entry name" value="Polymerase_NTP_transf_dom"/>
</dbReference>
<evidence type="ECO:0000256" key="7">
    <source>
        <dbReference type="ARBA" id="ARBA00022840"/>
    </source>
</evidence>
<comment type="cofactor">
    <cofactor evidence="1">
        <name>Mg(2+)</name>
        <dbReference type="ChEBI" id="CHEBI:18420"/>
    </cofactor>
</comment>
<evidence type="ECO:0000313" key="12">
    <source>
        <dbReference type="Proteomes" id="UP000177457"/>
    </source>
</evidence>
<dbReference type="Pfam" id="PF01909">
    <property type="entry name" value="NTP_transf_2"/>
    <property type="match status" value="1"/>
</dbReference>
<dbReference type="STRING" id="1798683.A3C90_02000"/>
<dbReference type="CDD" id="cd05403">
    <property type="entry name" value="NT_KNTase_like"/>
    <property type="match status" value="1"/>
</dbReference>
<dbReference type="InterPro" id="IPR052038">
    <property type="entry name" value="Type-VII_TA_antitoxin"/>
</dbReference>
<dbReference type="Proteomes" id="UP000177457">
    <property type="component" value="Unassembled WGS sequence"/>
</dbReference>
<dbReference type="SUPFAM" id="SSF81301">
    <property type="entry name" value="Nucleotidyltransferase"/>
    <property type="match status" value="1"/>
</dbReference>